<protein>
    <submittedName>
        <fullName evidence="4">Phage uncharacterized protein (Putative large terminase), C-terminal domain-containing protein</fullName>
    </submittedName>
</protein>
<dbReference type="InterPro" id="IPR035421">
    <property type="entry name" value="Terminase_6C"/>
</dbReference>
<dbReference type="Pfam" id="PF17289">
    <property type="entry name" value="Terminase_6C"/>
    <property type="match status" value="1"/>
</dbReference>
<dbReference type="InterPro" id="IPR006517">
    <property type="entry name" value="Phage_terminase_lsu-like_C"/>
</dbReference>
<keyword evidence="1" id="KW-1188">Viral release from host cell</keyword>
<organism evidence="4 5">
    <name type="scientific">Melghirimyces algeriensis</name>
    <dbReference type="NCBI Taxonomy" id="910412"/>
    <lineage>
        <taxon>Bacteria</taxon>
        <taxon>Bacillati</taxon>
        <taxon>Bacillota</taxon>
        <taxon>Bacilli</taxon>
        <taxon>Bacillales</taxon>
        <taxon>Thermoactinomycetaceae</taxon>
        <taxon>Melghirimyces</taxon>
    </lineage>
</organism>
<evidence type="ECO:0000313" key="4">
    <source>
        <dbReference type="EMBL" id="SMO92912.1"/>
    </source>
</evidence>
<dbReference type="Gene3D" id="3.30.420.240">
    <property type="match status" value="1"/>
</dbReference>
<accession>A0A521F9M5</accession>
<name>A0A521F9M5_9BACL</name>
<dbReference type="NCBIfam" id="TIGR01630">
    <property type="entry name" value="psiM2_ORF9"/>
    <property type="match status" value="1"/>
</dbReference>
<sequence length="600" mass="70249">MSTIKYAIREVERIAWVNGRWINREDRQEMIDASKKLIKTYTDNINELSSDDLEELEREINELERLERIHRAEVDMLYFFYEYFSDARNPGNPDNLVPTPDVDMDDAPPFHQKLSRILDSVSNRNKTARIAWAASRGHAKSAYLSNAFPVREIVYRKRKMILIISETNAGSIKFLKWASSQLKFNLKLREDFGELLYEQKSRNEKDSETAFLTTSGIKMEATSLGTQIRGFRNGSQRPDLIILDDLESRDSNNTPELRQKAKDWLNSDLMPAYDPTCTAVIFMGTIVHPDSLLNYVLNERRDFIKNKFPAILSHPERTDLWSEFERIYKEYEPTQEEYDAMEYADEETRTPNEEAALRFYRENKEEMDRGVKVLWPQRFPMYELILEKQNYGTKAFNSEFMNNPIDEESRIFKPENFYYWDDRDPGFTVPAKGYDVFMGVDFAMGKQRGDYSAIVTIARDSKTKRNLVVDAWGDRVHPDTFIKIIVDKVLKYQPTRIAAEAQAAQEFFTFKLKEALRAKGYPSGTRVKEVKHRTRKELRIEALLPEIESGRLQFCRKHSLLLWQFEAYPQDHDDLPDALAMAWDIAKKGAREVVTKPIWL</sequence>
<evidence type="ECO:0000259" key="3">
    <source>
        <dbReference type="Pfam" id="PF17289"/>
    </source>
</evidence>
<evidence type="ECO:0000256" key="1">
    <source>
        <dbReference type="ARBA" id="ARBA00022612"/>
    </source>
</evidence>
<feature type="coiled-coil region" evidence="2">
    <location>
        <begin position="46"/>
        <end position="73"/>
    </location>
</feature>
<dbReference type="EMBL" id="FXTI01000015">
    <property type="protein sequence ID" value="SMO92912.1"/>
    <property type="molecule type" value="Genomic_DNA"/>
</dbReference>
<dbReference type="AlphaFoldDB" id="A0A521F9M5"/>
<dbReference type="InterPro" id="IPR027417">
    <property type="entry name" value="P-loop_NTPase"/>
</dbReference>
<keyword evidence="5" id="KW-1185">Reference proteome</keyword>
<keyword evidence="2" id="KW-0175">Coiled coil</keyword>
<feature type="domain" description="Terminase large subunit gp17-like C-terminal" evidence="3">
    <location>
        <begin position="438"/>
        <end position="582"/>
    </location>
</feature>
<evidence type="ECO:0000256" key="2">
    <source>
        <dbReference type="SAM" id="Coils"/>
    </source>
</evidence>
<proteinExistence type="predicted"/>
<gene>
    <name evidence="4" type="ORF">SAMN06264849_11511</name>
</gene>
<dbReference type="Gene3D" id="3.40.50.300">
    <property type="entry name" value="P-loop containing nucleotide triphosphate hydrolases"/>
    <property type="match status" value="1"/>
</dbReference>
<reference evidence="4 5" key="1">
    <citation type="submission" date="2017-05" db="EMBL/GenBank/DDBJ databases">
        <authorList>
            <person name="Varghese N."/>
            <person name="Submissions S."/>
        </authorList>
    </citation>
    <scope>NUCLEOTIDE SEQUENCE [LARGE SCALE GENOMIC DNA]</scope>
    <source>
        <strain evidence="4 5">DSM 45474</strain>
    </source>
</reference>
<dbReference type="Proteomes" id="UP000315636">
    <property type="component" value="Unassembled WGS sequence"/>
</dbReference>
<evidence type="ECO:0000313" key="5">
    <source>
        <dbReference type="Proteomes" id="UP000315636"/>
    </source>
</evidence>